<dbReference type="PaxDb" id="4113-PGSC0003DMT400091948"/>
<feature type="compositionally biased region" description="Acidic residues" evidence="1">
    <location>
        <begin position="76"/>
        <end position="91"/>
    </location>
</feature>
<dbReference type="Gramene" id="PGSC0003DMT400091948">
    <property type="protein sequence ID" value="PGSC0003DMT400091948"/>
    <property type="gene ID" value="PGSC0003DMG400041519"/>
</dbReference>
<organism evidence="2 3">
    <name type="scientific">Solanum tuberosum</name>
    <name type="common">Potato</name>
    <dbReference type="NCBI Taxonomy" id="4113"/>
    <lineage>
        <taxon>Eukaryota</taxon>
        <taxon>Viridiplantae</taxon>
        <taxon>Streptophyta</taxon>
        <taxon>Embryophyta</taxon>
        <taxon>Tracheophyta</taxon>
        <taxon>Spermatophyta</taxon>
        <taxon>Magnoliopsida</taxon>
        <taxon>eudicotyledons</taxon>
        <taxon>Gunneridae</taxon>
        <taxon>Pentapetalae</taxon>
        <taxon>asterids</taxon>
        <taxon>lamiids</taxon>
        <taxon>Solanales</taxon>
        <taxon>Solanaceae</taxon>
        <taxon>Solanoideae</taxon>
        <taxon>Solaneae</taxon>
        <taxon>Solanum</taxon>
    </lineage>
</organism>
<name>M1DNR9_SOLTU</name>
<accession>M1DNR9</accession>
<dbReference type="EnsemblPlants" id="PGSC0003DMT400091948">
    <property type="protein sequence ID" value="PGSC0003DMT400091948"/>
    <property type="gene ID" value="PGSC0003DMG400041519"/>
</dbReference>
<feature type="compositionally biased region" description="Polar residues" evidence="1">
    <location>
        <begin position="44"/>
        <end position="60"/>
    </location>
</feature>
<evidence type="ECO:0000256" key="1">
    <source>
        <dbReference type="SAM" id="MobiDB-lite"/>
    </source>
</evidence>
<dbReference type="Proteomes" id="UP000011115">
    <property type="component" value="Unassembled WGS sequence"/>
</dbReference>
<evidence type="ECO:0000313" key="2">
    <source>
        <dbReference type="EnsemblPlants" id="PGSC0003DMT400091948"/>
    </source>
</evidence>
<sequence length="111" mass="12059">MPGDPDDHEEQIESDDPTVVMRQIDENPAAHFELPSGSEEQEVQVDSTQVTGENATTTTHILLDDESVINPSGVGSDDDHEEHVESDDPDTSNETQIDETPHADFKSTSGS</sequence>
<protein>
    <submittedName>
        <fullName evidence="2">Uncharacterized protein</fullName>
    </submittedName>
</protein>
<dbReference type="HOGENOM" id="CLU_2162930_0_0_1"/>
<keyword evidence="3" id="KW-1185">Reference proteome</keyword>
<reference evidence="2" key="2">
    <citation type="submission" date="2015-06" db="UniProtKB">
        <authorList>
            <consortium name="EnsemblPlants"/>
        </authorList>
    </citation>
    <scope>IDENTIFICATION</scope>
    <source>
        <strain evidence="2">DM1-3 516 R44</strain>
    </source>
</reference>
<evidence type="ECO:0000313" key="3">
    <source>
        <dbReference type="Proteomes" id="UP000011115"/>
    </source>
</evidence>
<feature type="region of interest" description="Disordered" evidence="1">
    <location>
        <begin position="26"/>
        <end position="111"/>
    </location>
</feature>
<proteinExistence type="predicted"/>
<dbReference type="AlphaFoldDB" id="M1DNR9"/>
<reference evidence="3" key="1">
    <citation type="journal article" date="2011" name="Nature">
        <title>Genome sequence and analysis of the tuber crop potato.</title>
        <authorList>
            <consortium name="The Potato Genome Sequencing Consortium"/>
        </authorList>
    </citation>
    <scope>NUCLEOTIDE SEQUENCE [LARGE SCALE GENOMIC DNA]</scope>
    <source>
        <strain evidence="3">cv. DM1-3 516 R44</strain>
    </source>
</reference>
<dbReference type="InParanoid" id="M1DNR9"/>